<evidence type="ECO:0000313" key="4">
    <source>
        <dbReference type="Proteomes" id="UP000263014"/>
    </source>
</evidence>
<evidence type="ECO:0000256" key="1">
    <source>
        <dbReference type="ARBA" id="ARBA00022729"/>
    </source>
</evidence>
<dbReference type="PANTHER" id="PTHR22953:SF153">
    <property type="entry name" value="PURPLE ACID PHOSPHATASE"/>
    <property type="match status" value="1"/>
</dbReference>
<dbReference type="Proteomes" id="UP000263014">
    <property type="component" value="Unassembled WGS sequence"/>
</dbReference>
<dbReference type="InterPro" id="IPR029052">
    <property type="entry name" value="Metallo-depent_PP-like"/>
</dbReference>
<protein>
    <submittedName>
        <fullName evidence="3">Phosphohydrolase</fullName>
    </submittedName>
</protein>
<sequence>AGDQVNTASNEAQYAGYLSPKELLSLPTAVNVGNHDAGSSAYSQHFQVPNVSSLGMTEKTGKFGGDYWYTYNNVLFMSLNSNNMSTAEHREFMKKVLEENGADADWTVVTFHHSIYSTASHESDNDIIQRRAELAPVFTELGIDVVLMGHDHVYTRSYMMNGTDPVVPADGTVPESVTDPAEGEVLYVTA</sequence>
<dbReference type="AlphaFoldDB" id="A0A374NXF3"/>
<dbReference type="RefSeq" id="WP_181988088.1">
    <property type="nucleotide sequence ID" value="NZ_QSON01000058.1"/>
</dbReference>
<dbReference type="Pfam" id="PF00149">
    <property type="entry name" value="Metallophos"/>
    <property type="match status" value="1"/>
</dbReference>
<comment type="caution">
    <text evidence="3">The sequence shown here is derived from an EMBL/GenBank/DDBJ whole genome shotgun (WGS) entry which is preliminary data.</text>
</comment>
<reference evidence="3 4" key="1">
    <citation type="submission" date="2018-08" db="EMBL/GenBank/DDBJ databases">
        <title>A genome reference for cultivated species of the human gut microbiota.</title>
        <authorList>
            <person name="Zou Y."/>
            <person name="Xue W."/>
            <person name="Luo G."/>
        </authorList>
    </citation>
    <scope>NUCLEOTIDE SEQUENCE [LARGE SCALE GENOMIC DNA]</scope>
    <source>
        <strain evidence="3 4">TM09-12</strain>
    </source>
</reference>
<feature type="non-terminal residue" evidence="3">
    <location>
        <position position="190"/>
    </location>
</feature>
<gene>
    <name evidence="3" type="ORF">DXD79_34000</name>
</gene>
<dbReference type="InterPro" id="IPR039331">
    <property type="entry name" value="PAPs-like"/>
</dbReference>
<keyword evidence="3" id="KW-0378">Hydrolase</keyword>
<dbReference type="InterPro" id="IPR004843">
    <property type="entry name" value="Calcineurin-like_PHP"/>
</dbReference>
<feature type="non-terminal residue" evidence="3">
    <location>
        <position position="1"/>
    </location>
</feature>
<dbReference type="GO" id="GO:0003993">
    <property type="term" value="F:acid phosphatase activity"/>
    <property type="evidence" value="ECO:0007669"/>
    <property type="project" value="InterPro"/>
</dbReference>
<name>A0A374NXF3_9FIRM</name>
<dbReference type="PANTHER" id="PTHR22953">
    <property type="entry name" value="ACID PHOSPHATASE RELATED"/>
    <property type="match status" value="1"/>
</dbReference>
<keyword evidence="1" id="KW-0732">Signal</keyword>
<proteinExistence type="predicted"/>
<evidence type="ECO:0000313" key="3">
    <source>
        <dbReference type="EMBL" id="RGI93358.1"/>
    </source>
</evidence>
<evidence type="ECO:0000259" key="2">
    <source>
        <dbReference type="Pfam" id="PF00149"/>
    </source>
</evidence>
<dbReference type="EMBL" id="QSON01000058">
    <property type="protein sequence ID" value="RGI93358.1"/>
    <property type="molecule type" value="Genomic_DNA"/>
</dbReference>
<dbReference type="Gene3D" id="3.60.21.10">
    <property type="match status" value="1"/>
</dbReference>
<feature type="domain" description="Calcineurin-like phosphoesterase" evidence="2">
    <location>
        <begin position="1"/>
        <end position="154"/>
    </location>
</feature>
<organism evidence="3 4">
    <name type="scientific">Hungatella hathewayi</name>
    <dbReference type="NCBI Taxonomy" id="154046"/>
    <lineage>
        <taxon>Bacteria</taxon>
        <taxon>Bacillati</taxon>
        <taxon>Bacillota</taxon>
        <taxon>Clostridia</taxon>
        <taxon>Lachnospirales</taxon>
        <taxon>Lachnospiraceae</taxon>
        <taxon>Hungatella</taxon>
    </lineage>
</organism>
<dbReference type="SUPFAM" id="SSF56300">
    <property type="entry name" value="Metallo-dependent phosphatases"/>
    <property type="match status" value="1"/>
</dbReference>
<accession>A0A374NXF3</accession>